<dbReference type="Proteomes" id="UP001164746">
    <property type="component" value="Chromosome 2"/>
</dbReference>
<accession>A0ABY7DJ52</accession>
<evidence type="ECO:0000313" key="1">
    <source>
        <dbReference type="EMBL" id="WAQ97359.1"/>
    </source>
</evidence>
<dbReference type="EMBL" id="CP111013">
    <property type="protein sequence ID" value="WAQ97359.1"/>
    <property type="molecule type" value="Genomic_DNA"/>
</dbReference>
<name>A0ABY7DJ52_MYAAR</name>
<gene>
    <name evidence="1" type="ORF">MAR_030049</name>
</gene>
<evidence type="ECO:0000313" key="2">
    <source>
        <dbReference type="Proteomes" id="UP001164746"/>
    </source>
</evidence>
<proteinExistence type="predicted"/>
<keyword evidence="2" id="KW-1185">Reference proteome</keyword>
<organism evidence="1 2">
    <name type="scientific">Mya arenaria</name>
    <name type="common">Soft-shell clam</name>
    <dbReference type="NCBI Taxonomy" id="6604"/>
    <lineage>
        <taxon>Eukaryota</taxon>
        <taxon>Metazoa</taxon>
        <taxon>Spiralia</taxon>
        <taxon>Lophotrochozoa</taxon>
        <taxon>Mollusca</taxon>
        <taxon>Bivalvia</taxon>
        <taxon>Autobranchia</taxon>
        <taxon>Heteroconchia</taxon>
        <taxon>Euheterodonta</taxon>
        <taxon>Imparidentia</taxon>
        <taxon>Neoheterodontei</taxon>
        <taxon>Myida</taxon>
        <taxon>Myoidea</taxon>
        <taxon>Myidae</taxon>
        <taxon>Mya</taxon>
    </lineage>
</organism>
<reference evidence="1" key="1">
    <citation type="submission" date="2022-11" db="EMBL/GenBank/DDBJ databases">
        <title>Centuries of genome instability and evolution in soft-shell clam transmissible cancer (bioRxiv).</title>
        <authorList>
            <person name="Hart S.F.M."/>
            <person name="Yonemitsu M.A."/>
            <person name="Giersch R.M."/>
            <person name="Beal B.F."/>
            <person name="Arriagada G."/>
            <person name="Davis B.W."/>
            <person name="Ostrander E.A."/>
            <person name="Goff S.P."/>
            <person name="Metzger M.J."/>
        </authorList>
    </citation>
    <scope>NUCLEOTIDE SEQUENCE</scope>
    <source>
        <strain evidence="1">MELC-2E11</strain>
        <tissue evidence="1">Siphon/mantle</tissue>
    </source>
</reference>
<protein>
    <submittedName>
        <fullName evidence="1">Uncharacterized protein</fullName>
    </submittedName>
</protein>
<sequence length="75" mass="8301">MSGLILPVMTLRDFGVGKTSTEEKVAAEVDERELFRAGKAAVGNLSQSYRMYDYDDPEFAEVQRLTNTVVSGKVL</sequence>